<accession>A0ABQ6MN96</accession>
<dbReference type="Pfam" id="PF00271">
    <property type="entry name" value="Helicase_C"/>
    <property type="match status" value="1"/>
</dbReference>
<name>A0ABQ6MN96_9STRA</name>
<proteinExistence type="predicted"/>
<dbReference type="SMART" id="SM00490">
    <property type="entry name" value="HELICc"/>
    <property type="match status" value="1"/>
</dbReference>
<dbReference type="EMBL" id="BRYB01000382">
    <property type="protein sequence ID" value="GMI28948.1"/>
    <property type="molecule type" value="Genomic_DNA"/>
</dbReference>
<keyword evidence="4" id="KW-1185">Reference proteome</keyword>
<evidence type="ECO:0000313" key="3">
    <source>
        <dbReference type="EMBL" id="GMI28948.1"/>
    </source>
</evidence>
<feature type="region of interest" description="Disordered" evidence="1">
    <location>
        <begin position="124"/>
        <end position="181"/>
    </location>
</feature>
<dbReference type="PANTHER" id="PTHR18934">
    <property type="entry name" value="ATP-DEPENDENT RNA HELICASE"/>
    <property type="match status" value="1"/>
</dbReference>
<feature type="compositionally biased region" description="Acidic residues" evidence="1">
    <location>
        <begin position="143"/>
        <end position="172"/>
    </location>
</feature>
<organism evidence="3 4">
    <name type="scientific">Tetraparma gracilis</name>
    <dbReference type="NCBI Taxonomy" id="2962635"/>
    <lineage>
        <taxon>Eukaryota</taxon>
        <taxon>Sar</taxon>
        <taxon>Stramenopiles</taxon>
        <taxon>Ochrophyta</taxon>
        <taxon>Bolidophyceae</taxon>
        <taxon>Parmales</taxon>
        <taxon>Triparmaceae</taxon>
        <taxon>Tetraparma</taxon>
    </lineage>
</organism>
<dbReference type="PANTHER" id="PTHR18934:SF213">
    <property type="entry name" value="3'-5' RNA HELICASE YTHDC2"/>
    <property type="match status" value="1"/>
</dbReference>
<dbReference type="Gene3D" id="3.40.50.300">
    <property type="entry name" value="P-loop containing nucleotide triphosphate hydrolases"/>
    <property type="match status" value="2"/>
</dbReference>
<evidence type="ECO:0000259" key="2">
    <source>
        <dbReference type="PROSITE" id="PS51194"/>
    </source>
</evidence>
<comment type="caution">
    <text evidence="3">The sequence shown here is derived from an EMBL/GenBank/DDBJ whole genome shotgun (WGS) entry which is preliminary data.</text>
</comment>
<feature type="region of interest" description="Disordered" evidence="1">
    <location>
        <begin position="319"/>
        <end position="350"/>
    </location>
</feature>
<dbReference type="Proteomes" id="UP001165060">
    <property type="component" value="Unassembled WGS sequence"/>
</dbReference>
<dbReference type="CDD" id="cd18791">
    <property type="entry name" value="SF2_C_RHA"/>
    <property type="match status" value="1"/>
</dbReference>
<feature type="domain" description="Helicase C-terminal" evidence="2">
    <location>
        <begin position="219"/>
        <end position="350"/>
    </location>
</feature>
<evidence type="ECO:0000313" key="4">
    <source>
        <dbReference type="Proteomes" id="UP001165060"/>
    </source>
</evidence>
<reference evidence="3 4" key="1">
    <citation type="journal article" date="2023" name="Commun. Biol.">
        <title>Genome analysis of Parmales, the sister group of diatoms, reveals the evolutionary specialization of diatoms from phago-mixotrophs to photoautotrophs.</title>
        <authorList>
            <person name="Ban H."/>
            <person name="Sato S."/>
            <person name="Yoshikawa S."/>
            <person name="Yamada K."/>
            <person name="Nakamura Y."/>
            <person name="Ichinomiya M."/>
            <person name="Sato N."/>
            <person name="Blanc-Mathieu R."/>
            <person name="Endo H."/>
            <person name="Kuwata A."/>
            <person name="Ogata H."/>
        </authorList>
    </citation>
    <scope>NUCLEOTIDE SEQUENCE [LARGE SCALE GENOMIC DNA]</scope>
</reference>
<dbReference type="SUPFAM" id="SSF52540">
    <property type="entry name" value="P-loop containing nucleoside triphosphate hydrolases"/>
    <property type="match status" value="1"/>
</dbReference>
<sequence>MPRRPDLKVILMSATLNVDILRNYFYPVIEVNIPGRTYPVQEFFLEDVLSMTKFVENTSGGNEEQLEADLLSAFGSAAATAGSLKCPMCGNPGFSTPEELGAHVAVCDGGGGDYGAIEDKLRSGELAPAPPKPQKPAAAAAGGEDEFDDYEEYEDYDEDEPADADSDADGEFGEASGVAKWDGTSTFGGDLLKQSTLTETELLGRYQTMFDDEEIDYDLLLATMTYINKSSLGSGGILVFFPGWREISEMTMTLESTPPFDNANNFRILQLHSGIPAKDQRKVFQSCPPGCRKIVLATNIAETSITIDDIAFVIDTGKAKEKSCVPRERSEREEEEVRERREGARAKRAR</sequence>
<gene>
    <name evidence="3" type="ORF">TeGR_g7796</name>
</gene>
<dbReference type="PROSITE" id="PS51194">
    <property type="entry name" value="HELICASE_CTER"/>
    <property type="match status" value="1"/>
</dbReference>
<dbReference type="InterPro" id="IPR001650">
    <property type="entry name" value="Helicase_C-like"/>
</dbReference>
<evidence type="ECO:0000256" key="1">
    <source>
        <dbReference type="SAM" id="MobiDB-lite"/>
    </source>
</evidence>
<dbReference type="InterPro" id="IPR027417">
    <property type="entry name" value="P-loop_NTPase"/>
</dbReference>
<protein>
    <recommendedName>
        <fullName evidence="2">Helicase C-terminal domain-containing protein</fullName>
    </recommendedName>
</protein>